<organism evidence="2 3">
    <name type="scientific">Oceanibaculum indicum</name>
    <dbReference type="NCBI Taxonomy" id="526216"/>
    <lineage>
        <taxon>Bacteria</taxon>
        <taxon>Pseudomonadati</taxon>
        <taxon>Pseudomonadota</taxon>
        <taxon>Alphaproteobacteria</taxon>
        <taxon>Rhodospirillales</taxon>
        <taxon>Oceanibaculaceae</taxon>
        <taxon>Oceanibaculum</taxon>
    </lineage>
</organism>
<evidence type="ECO:0000313" key="2">
    <source>
        <dbReference type="EMBL" id="RKQ68134.1"/>
    </source>
</evidence>
<dbReference type="AlphaFoldDB" id="A0A420WAU9"/>
<name>A0A420WAU9_9PROT</name>
<protein>
    <submittedName>
        <fullName evidence="2">PilZ domain-containing protein</fullName>
    </submittedName>
</protein>
<dbReference type="EMBL" id="RBIG01000004">
    <property type="protein sequence ID" value="RKQ68134.1"/>
    <property type="molecule type" value="Genomic_DNA"/>
</dbReference>
<dbReference type="Pfam" id="PF07238">
    <property type="entry name" value="PilZ"/>
    <property type="match status" value="1"/>
</dbReference>
<dbReference type="RefSeq" id="WP_183078026.1">
    <property type="nucleotide sequence ID" value="NZ_RBIG01000004.1"/>
</dbReference>
<accession>A0A420WAU9</accession>
<evidence type="ECO:0000259" key="1">
    <source>
        <dbReference type="Pfam" id="PF07238"/>
    </source>
</evidence>
<feature type="domain" description="PilZ" evidence="1">
    <location>
        <begin position="16"/>
        <end position="93"/>
    </location>
</feature>
<dbReference type="SUPFAM" id="SSF141371">
    <property type="entry name" value="PilZ domain-like"/>
    <property type="match status" value="1"/>
</dbReference>
<evidence type="ECO:0000313" key="3">
    <source>
        <dbReference type="Proteomes" id="UP000277424"/>
    </source>
</evidence>
<dbReference type="Gene3D" id="2.40.10.220">
    <property type="entry name" value="predicted glycosyltransferase like domains"/>
    <property type="match status" value="1"/>
</dbReference>
<proteinExistence type="predicted"/>
<dbReference type="GO" id="GO:0035438">
    <property type="term" value="F:cyclic-di-GMP binding"/>
    <property type="evidence" value="ECO:0007669"/>
    <property type="project" value="InterPro"/>
</dbReference>
<reference evidence="2 3" key="1">
    <citation type="submission" date="2018-10" db="EMBL/GenBank/DDBJ databases">
        <title>Comparative analysis of microorganisms from saline springs in Andes Mountain Range, Colombia.</title>
        <authorList>
            <person name="Rubin E."/>
        </authorList>
    </citation>
    <scope>NUCLEOTIDE SEQUENCE [LARGE SCALE GENOMIC DNA]</scope>
    <source>
        <strain evidence="2 3">USBA 36</strain>
    </source>
</reference>
<dbReference type="InterPro" id="IPR009875">
    <property type="entry name" value="PilZ_domain"/>
</dbReference>
<comment type="caution">
    <text evidence="2">The sequence shown here is derived from an EMBL/GenBank/DDBJ whole genome shotgun (WGS) entry which is preliminary data.</text>
</comment>
<gene>
    <name evidence="2" type="ORF">BCL74_3453</name>
</gene>
<dbReference type="Proteomes" id="UP000277424">
    <property type="component" value="Unassembled WGS sequence"/>
</dbReference>
<sequence length="119" mass="12896">MMERVRSLFRATRLTNRRRHPRYPVSASVEILHQSNAGRDAEITDVSAGGALLIPPLSIEPGQEIEIYHPGSTMRVSAQVIANDAEGTRVRFLSEGAGAIVSVWLRGLHARPVADGQAG</sequence>